<evidence type="ECO:0000256" key="2">
    <source>
        <dbReference type="ARBA" id="ARBA00022737"/>
    </source>
</evidence>
<dbReference type="PROSITE" id="PS50088">
    <property type="entry name" value="ANK_REPEAT"/>
    <property type="match status" value="3"/>
</dbReference>
<evidence type="ECO:0000256" key="6">
    <source>
        <dbReference type="ARBA" id="ARBA00023242"/>
    </source>
</evidence>
<keyword evidence="5" id="KW-0804">Transcription</keyword>
<evidence type="ECO:0000256" key="5">
    <source>
        <dbReference type="ARBA" id="ARBA00023163"/>
    </source>
</evidence>
<dbReference type="GO" id="GO:0005634">
    <property type="term" value="C:nucleus"/>
    <property type="evidence" value="ECO:0007669"/>
    <property type="project" value="UniProtKB-SubCell"/>
</dbReference>
<organism evidence="10 11">
    <name type="scientific">Ridgeia piscesae</name>
    <name type="common">Tubeworm</name>
    <dbReference type="NCBI Taxonomy" id="27915"/>
    <lineage>
        <taxon>Eukaryota</taxon>
        <taxon>Metazoa</taxon>
        <taxon>Spiralia</taxon>
        <taxon>Lophotrochozoa</taxon>
        <taxon>Annelida</taxon>
        <taxon>Polychaeta</taxon>
        <taxon>Sedentaria</taxon>
        <taxon>Canalipalpata</taxon>
        <taxon>Sabellida</taxon>
        <taxon>Siboglinidae</taxon>
        <taxon>Ridgeia</taxon>
    </lineage>
</organism>
<keyword evidence="11" id="KW-1185">Reference proteome</keyword>
<feature type="compositionally biased region" description="Low complexity" evidence="9">
    <location>
        <begin position="217"/>
        <end position="231"/>
    </location>
</feature>
<keyword evidence="2" id="KW-0677">Repeat</keyword>
<evidence type="ECO:0000256" key="1">
    <source>
        <dbReference type="ARBA" id="ARBA00004123"/>
    </source>
</evidence>
<dbReference type="InterPro" id="IPR002110">
    <property type="entry name" value="Ankyrin_rpt"/>
</dbReference>
<feature type="repeat" description="ANK" evidence="7">
    <location>
        <begin position="37"/>
        <end position="69"/>
    </location>
</feature>
<feature type="repeat" description="ANK" evidence="7">
    <location>
        <begin position="103"/>
        <end position="135"/>
    </location>
</feature>
<dbReference type="SUPFAM" id="SSF48403">
    <property type="entry name" value="Ankyrin repeat"/>
    <property type="match status" value="1"/>
</dbReference>
<protein>
    <recommendedName>
        <fullName evidence="12">GA-binding protein subunit beta-1</fullName>
    </recommendedName>
</protein>
<comment type="subcellular location">
    <subcellularLocation>
        <location evidence="1">Nucleus</location>
    </subcellularLocation>
</comment>
<dbReference type="EMBL" id="JAODUO010000407">
    <property type="protein sequence ID" value="KAK2181199.1"/>
    <property type="molecule type" value="Genomic_DNA"/>
</dbReference>
<keyword evidence="6" id="KW-0539">Nucleus</keyword>
<feature type="region of interest" description="Disordered" evidence="9">
    <location>
        <begin position="217"/>
        <end position="239"/>
    </location>
</feature>
<dbReference type="Proteomes" id="UP001209878">
    <property type="component" value="Unassembled WGS sequence"/>
</dbReference>
<evidence type="ECO:0000256" key="8">
    <source>
        <dbReference type="SAM" id="Coils"/>
    </source>
</evidence>
<evidence type="ECO:0000256" key="9">
    <source>
        <dbReference type="SAM" id="MobiDB-lite"/>
    </source>
</evidence>
<comment type="caution">
    <text evidence="10">The sequence shown here is derived from an EMBL/GenBank/DDBJ whole genome shotgun (WGS) entry which is preliminary data.</text>
</comment>
<reference evidence="10" key="1">
    <citation type="journal article" date="2023" name="Mol. Biol. Evol.">
        <title>Third-Generation Sequencing Reveals the Adaptive Role of the Epigenome in Three Deep-Sea Polychaetes.</title>
        <authorList>
            <person name="Perez M."/>
            <person name="Aroh O."/>
            <person name="Sun Y."/>
            <person name="Lan Y."/>
            <person name="Juniper S.K."/>
            <person name="Young C.R."/>
            <person name="Angers B."/>
            <person name="Qian P.Y."/>
        </authorList>
    </citation>
    <scope>NUCLEOTIDE SEQUENCE</scope>
    <source>
        <strain evidence="10">R07B-5</strain>
    </source>
</reference>
<evidence type="ECO:0000313" key="10">
    <source>
        <dbReference type="EMBL" id="KAK2181199.1"/>
    </source>
</evidence>
<dbReference type="InterPro" id="IPR036770">
    <property type="entry name" value="Ankyrin_rpt-contain_sf"/>
</dbReference>
<sequence>MSLVDLGKRLLEAAKLGQTDEVRTLMSNGAPFTTDWLGTSPLHFAAQGGHVDTAEVLLRAGISRDARTKVDRTPLHIAAQEGRADIVSLLLRHGADVEAKDMLKMTPLHWAVEKCHIRVIELLLEHSADISCENKFDRSPVDIALSIGRTDIADMLQMSRENTVEITTDPTVIEEVTTTEQLITTEIPAAQVIQEMHVPKPQPVALMKINKIEPQDTSSASTLVATTTSNSEESPEQSSTAVLATLAALAEATAPLDAANTSSTTAAEALNWLETHGITMISDTDTATIVTSSIENGQTLALTEAGKLALNFVRQENVEQTQDVGDDMENHMTACEEEVVTETTSESEDAITKKVITIVSEQTELSPASSPPTPVVVTIKSDSCTTESGSGEPAMKKVKVVTATQFNSQLLRQQLEQAQRQAEQFKEQLRKKEHEAELYKRQLTEIAGKSSTQ</sequence>
<feature type="repeat" description="ANK" evidence="7">
    <location>
        <begin position="70"/>
        <end position="102"/>
    </location>
</feature>
<evidence type="ECO:0000313" key="11">
    <source>
        <dbReference type="Proteomes" id="UP001209878"/>
    </source>
</evidence>
<dbReference type="PANTHER" id="PTHR24171:SF9">
    <property type="entry name" value="ANKYRIN REPEAT DOMAIN-CONTAINING PROTEIN 39"/>
    <property type="match status" value="1"/>
</dbReference>
<name>A0AAD9L183_RIDPI</name>
<dbReference type="FunFam" id="1.25.40.20:FF:000025">
    <property type="entry name" value="GA-binding protein subunit beta-1 isoform X1"/>
    <property type="match status" value="1"/>
</dbReference>
<dbReference type="PROSITE" id="PS50297">
    <property type="entry name" value="ANK_REP_REGION"/>
    <property type="match status" value="3"/>
</dbReference>
<proteinExistence type="predicted"/>
<keyword evidence="4 7" id="KW-0040">ANK repeat</keyword>
<dbReference type="Gene3D" id="1.25.40.20">
    <property type="entry name" value="Ankyrin repeat-containing domain"/>
    <property type="match status" value="1"/>
</dbReference>
<evidence type="ECO:0000256" key="3">
    <source>
        <dbReference type="ARBA" id="ARBA00023015"/>
    </source>
</evidence>
<evidence type="ECO:0000256" key="7">
    <source>
        <dbReference type="PROSITE-ProRule" id="PRU00023"/>
    </source>
</evidence>
<feature type="coiled-coil region" evidence="8">
    <location>
        <begin position="408"/>
        <end position="442"/>
    </location>
</feature>
<dbReference type="PANTHER" id="PTHR24171">
    <property type="entry name" value="ANKYRIN REPEAT DOMAIN-CONTAINING PROTEIN 39-RELATED"/>
    <property type="match status" value="1"/>
</dbReference>
<evidence type="ECO:0008006" key="12">
    <source>
        <dbReference type="Google" id="ProtNLM"/>
    </source>
</evidence>
<dbReference type="Pfam" id="PF12796">
    <property type="entry name" value="Ank_2"/>
    <property type="match status" value="1"/>
</dbReference>
<gene>
    <name evidence="10" type="ORF">NP493_407g05030</name>
</gene>
<dbReference type="PRINTS" id="PR01415">
    <property type="entry name" value="ANKYRIN"/>
</dbReference>
<accession>A0AAD9L183</accession>
<dbReference type="SMART" id="SM00248">
    <property type="entry name" value="ANK"/>
    <property type="match status" value="4"/>
</dbReference>
<keyword evidence="8" id="KW-0175">Coiled coil</keyword>
<keyword evidence="3" id="KW-0805">Transcription regulation</keyword>
<dbReference type="AlphaFoldDB" id="A0AAD9L183"/>
<dbReference type="Pfam" id="PF13637">
    <property type="entry name" value="Ank_4"/>
    <property type="match status" value="1"/>
</dbReference>
<evidence type="ECO:0000256" key="4">
    <source>
        <dbReference type="ARBA" id="ARBA00023043"/>
    </source>
</evidence>